<dbReference type="InterPro" id="IPR046342">
    <property type="entry name" value="CBS_dom_sf"/>
</dbReference>
<evidence type="ECO:0000313" key="4">
    <source>
        <dbReference type="EMBL" id="KIX13408.1"/>
    </source>
</evidence>
<dbReference type="Gene3D" id="3.10.580.10">
    <property type="entry name" value="CBS-domain"/>
    <property type="match status" value="1"/>
</dbReference>
<dbReference type="RefSeq" id="WP_044349356.1">
    <property type="nucleotide sequence ID" value="NZ_AZAC01000016.1"/>
</dbReference>
<sequence length="197" mass="21876">MQVKDRMTKNPISVSSLVSVDQALGIMRKNVIRHLPVLEEGELKGMVTDVQLSTAWFPSLLDDLVVADVMTANPLVIDAEDSVYEAARLLYHHKMTGLLVTQGNRLVGILTLADILQLFVDLLGLFEDSVRLDLSFDPQNVSWEDVHHLLVEVGVEVISVALVSSEQGKRVYSVRLPDTDLQPVKQALRRIGISILK</sequence>
<dbReference type="Pfam" id="PF00571">
    <property type="entry name" value="CBS"/>
    <property type="match status" value="2"/>
</dbReference>
<dbReference type="PANTHER" id="PTHR48108">
    <property type="entry name" value="CBS DOMAIN-CONTAINING PROTEIN CBSX2, CHLOROPLASTIC"/>
    <property type="match status" value="1"/>
</dbReference>
<dbReference type="PANTHER" id="PTHR48108:SF34">
    <property type="entry name" value="CBS DOMAIN-CONTAINING PROTEIN YHCV"/>
    <property type="match status" value="1"/>
</dbReference>
<dbReference type="Proteomes" id="UP000032233">
    <property type="component" value="Unassembled WGS sequence"/>
</dbReference>
<keyword evidence="2" id="KW-0129">CBS domain</keyword>
<dbReference type="PROSITE" id="PS51371">
    <property type="entry name" value="CBS"/>
    <property type="match status" value="2"/>
</dbReference>
<dbReference type="CDD" id="cd04584">
    <property type="entry name" value="CBS_pair_AcuB_like"/>
    <property type="match status" value="1"/>
</dbReference>
<evidence type="ECO:0000313" key="5">
    <source>
        <dbReference type="Proteomes" id="UP000032233"/>
    </source>
</evidence>
<keyword evidence="1" id="KW-0677">Repeat</keyword>
<feature type="domain" description="CBS" evidence="3">
    <location>
        <begin position="70"/>
        <end position="129"/>
    </location>
</feature>
<dbReference type="STRING" id="1429043.X474_14055"/>
<proteinExistence type="predicted"/>
<dbReference type="SUPFAM" id="SSF54631">
    <property type="entry name" value="CBS-domain pair"/>
    <property type="match status" value="1"/>
</dbReference>
<evidence type="ECO:0000256" key="1">
    <source>
        <dbReference type="ARBA" id="ARBA00022737"/>
    </source>
</evidence>
<feature type="domain" description="CBS" evidence="3">
    <location>
        <begin position="7"/>
        <end position="64"/>
    </location>
</feature>
<dbReference type="InParanoid" id="A0A0D2HSA4"/>
<reference evidence="4 5" key="1">
    <citation type="submission" date="2013-11" db="EMBL/GenBank/DDBJ databases">
        <title>Metagenomic analysis of a methanogenic consortium involved in long chain n-alkane degradation.</title>
        <authorList>
            <person name="Davidova I.A."/>
            <person name="Callaghan A.V."/>
            <person name="Wawrik B."/>
            <person name="Pruitt S."/>
            <person name="Marks C."/>
            <person name="Duncan K.E."/>
            <person name="Suflita J.M."/>
        </authorList>
    </citation>
    <scope>NUCLEOTIDE SEQUENCE [LARGE SCALE GENOMIC DNA]</scope>
    <source>
        <strain evidence="4 5">SPR</strain>
    </source>
</reference>
<name>A0A0D2HSA4_9BACT</name>
<dbReference type="EMBL" id="AZAC01000016">
    <property type="protein sequence ID" value="KIX13408.1"/>
    <property type="molecule type" value="Genomic_DNA"/>
</dbReference>
<keyword evidence="5" id="KW-1185">Reference proteome</keyword>
<dbReference type="InterPro" id="IPR000644">
    <property type="entry name" value="CBS_dom"/>
</dbReference>
<evidence type="ECO:0000256" key="2">
    <source>
        <dbReference type="PROSITE-ProRule" id="PRU00703"/>
    </source>
</evidence>
<evidence type="ECO:0000259" key="3">
    <source>
        <dbReference type="PROSITE" id="PS51371"/>
    </source>
</evidence>
<gene>
    <name evidence="4" type="ORF">X474_14055</name>
</gene>
<dbReference type="SMART" id="SM00116">
    <property type="entry name" value="CBS"/>
    <property type="match status" value="2"/>
</dbReference>
<accession>A0A0D2HSA4</accession>
<dbReference type="AlphaFoldDB" id="A0A0D2HSA4"/>
<comment type="caution">
    <text evidence="4">The sequence shown here is derived from an EMBL/GenBank/DDBJ whole genome shotgun (WGS) entry which is preliminary data.</text>
</comment>
<dbReference type="InterPro" id="IPR051462">
    <property type="entry name" value="CBS_domain-containing"/>
</dbReference>
<protein>
    <recommendedName>
        <fullName evidence="3">CBS domain-containing protein</fullName>
    </recommendedName>
</protein>
<organism evidence="4 5">
    <name type="scientific">Dethiosulfatarculus sandiegensis</name>
    <dbReference type="NCBI Taxonomy" id="1429043"/>
    <lineage>
        <taxon>Bacteria</taxon>
        <taxon>Pseudomonadati</taxon>
        <taxon>Thermodesulfobacteriota</taxon>
        <taxon>Desulfarculia</taxon>
        <taxon>Desulfarculales</taxon>
        <taxon>Desulfarculaceae</taxon>
        <taxon>Dethiosulfatarculus</taxon>
    </lineage>
</organism>
<dbReference type="OrthoDB" id="9780653at2"/>